<protein>
    <recommendedName>
        <fullName evidence="1">Polymerase/histidinol phosphatase N-terminal domain-containing protein</fullName>
    </recommendedName>
</protein>
<evidence type="ECO:0000259" key="1">
    <source>
        <dbReference type="SMART" id="SM00481"/>
    </source>
</evidence>
<dbReference type="SUPFAM" id="SSF89550">
    <property type="entry name" value="PHP domain-like"/>
    <property type="match status" value="1"/>
</dbReference>
<feature type="non-terminal residue" evidence="2">
    <location>
        <position position="275"/>
    </location>
</feature>
<sequence>MTDGNEQFCHCHLHSDYSQLDGCCKVESYVQEADQRGNPAIALTEHGSMRSFFELHQQTKDTAVKPIYGIEFYIVEDMHRKGMTSEEKEQGTKGMDKTKAKAVIKQRERDLNLRGSYHLTAWAKNETGLRNLFKLSSLGWTEGFYYRPRIDYNALADYMGGVAIGTACVTGIAAKLVEVGDTERAYQVMDMLYNLFGADLWLEGQARGRGQAVCHLYGAIHAGVVFVRYCPELLFSVVHACAAGYCRRPDDSLVAKPAAGQLPQGQARFCQRYMG</sequence>
<organism evidence="2">
    <name type="scientific">marine sediment metagenome</name>
    <dbReference type="NCBI Taxonomy" id="412755"/>
    <lineage>
        <taxon>unclassified sequences</taxon>
        <taxon>metagenomes</taxon>
        <taxon>ecological metagenomes</taxon>
    </lineage>
</organism>
<evidence type="ECO:0000313" key="2">
    <source>
        <dbReference type="EMBL" id="KKM89962.1"/>
    </source>
</evidence>
<comment type="caution">
    <text evidence="2">The sequence shown here is derived from an EMBL/GenBank/DDBJ whole genome shotgun (WGS) entry which is preliminary data.</text>
</comment>
<dbReference type="InterPro" id="IPR004013">
    <property type="entry name" value="PHP_dom"/>
</dbReference>
<dbReference type="SMART" id="SM00481">
    <property type="entry name" value="POLIIIAc"/>
    <property type="match status" value="1"/>
</dbReference>
<dbReference type="Gene3D" id="3.20.20.140">
    <property type="entry name" value="Metal-dependent hydrolases"/>
    <property type="match status" value="1"/>
</dbReference>
<dbReference type="InterPro" id="IPR003141">
    <property type="entry name" value="Pol/His_phosphatase_N"/>
</dbReference>
<reference evidence="2" key="1">
    <citation type="journal article" date="2015" name="Nature">
        <title>Complex archaea that bridge the gap between prokaryotes and eukaryotes.</title>
        <authorList>
            <person name="Spang A."/>
            <person name="Saw J.H."/>
            <person name="Jorgensen S.L."/>
            <person name="Zaremba-Niedzwiedzka K."/>
            <person name="Martijn J."/>
            <person name="Lind A.E."/>
            <person name="van Eijk R."/>
            <person name="Schleper C."/>
            <person name="Guy L."/>
            <person name="Ettema T.J."/>
        </authorList>
    </citation>
    <scope>NUCLEOTIDE SEQUENCE</scope>
</reference>
<dbReference type="InterPro" id="IPR004805">
    <property type="entry name" value="DnaE2/DnaE/PolC"/>
</dbReference>
<accession>A0A0F9P9A4</accession>
<name>A0A0F9P9A4_9ZZZZ</name>
<dbReference type="Pfam" id="PF02811">
    <property type="entry name" value="PHP"/>
    <property type="match status" value="1"/>
</dbReference>
<dbReference type="AlphaFoldDB" id="A0A0F9P9A4"/>
<dbReference type="GO" id="GO:0006260">
    <property type="term" value="P:DNA replication"/>
    <property type="evidence" value="ECO:0007669"/>
    <property type="project" value="InterPro"/>
</dbReference>
<dbReference type="GO" id="GO:0008408">
    <property type="term" value="F:3'-5' exonuclease activity"/>
    <property type="evidence" value="ECO:0007669"/>
    <property type="project" value="InterPro"/>
</dbReference>
<dbReference type="InterPro" id="IPR016195">
    <property type="entry name" value="Pol/histidinol_Pase-like"/>
</dbReference>
<proteinExistence type="predicted"/>
<dbReference type="PANTHER" id="PTHR32294">
    <property type="entry name" value="DNA POLYMERASE III SUBUNIT ALPHA"/>
    <property type="match status" value="1"/>
</dbReference>
<gene>
    <name evidence="2" type="ORF">LCGC14_1243330</name>
</gene>
<dbReference type="EMBL" id="LAZR01006739">
    <property type="protein sequence ID" value="KKM89962.1"/>
    <property type="molecule type" value="Genomic_DNA"/>
</dbReference>
<feature type="domain" description="Polymerase/histidinol phosphatase N-terminal" evidence="1">
    <location>
        <begin position="9"/>
        <end position="76"/>
    </location>
</feature>